<keyword evidence="2" id="KW-1185">Reference proteome</keyword>
<evidence type="ECO:0000313" key="1">
    <source>
        <dbReference type="EMBL" id="MCL6697585.1"/>
    </source>
</evidence>
<dbReference type="Proteomes" id="UP001203410">
    <property type="component" value="Unassembled WGS sequence"/>
</dbReference>
<comment type="caution">
    <text evidence="1">The sequence shown here is derived from an EMBL/GenBank/DDBJ whole genome shotgun (WGS) entry which is preliminary data.</text>
</comment>
<evidence type="ECO:0000313" key="2">
    <source>
        <dbReference type="Proteomes" id="UP001203410"/>
    </source>
</evidence>
<reference evidence="1 2" key="1">
    <citation type="submission" date="2022-05" db="EMBL/GenBank/DDBJ databases">
        <authorList>
            <person name="Jo J.-H."/>
            <person name="Im W.-T."/>
        </authorList>
    </citation>
    <scope>NUCLEOTIDE SEQUENCE [LARGE SCALE GENOMIC DNA]</scope>
    <source>
        <strain evidence="1 2">NSE70-1</strain>
    </source>
</reference>
<protein>
    <recommendedName>
        <fullName evidence="3">Porin</fullName>
    </recommendedName>
</protein>
<dbReference type="RefSeq" id="WP_249902945.1">
    <property type="nucleotide sequence ID" value="NZ_JAMGBA010000001.1"/>
</dbReference>
<dbReference type="SUPFAM" id="SSF56935">
    <property type="entry name" value="Porins"/>
    <property type="match status" value="1"/>
</dbReference>
<dbReference type="EMBL" id="JAMGBA010000001">
    <property type="protein sequence ID" value="MCL6697585.1"/>
    <property type="molecule type" value="Genomic_DNA"/>
</dbReference>
<sequence>MMFDLPPPDPGIEFVIASRGMSKGIAQTEGPQALIKPYVQLGPVQVAAQWKNLSSPVAGGEASAIVSVAPKLGKFQFGASAAYKMQTGVREPTDDKSWEFTGNVTRKFGKLTIRVNAIYSPDDLGGAERSIFVEGGPTLEIDKNTRISGAIGRRDRVNAPDYTAFNAGVARTLFKGVTLDARYYGNNHSDLGEFFDDRLVVSARMSF</sequence>
<dbReference type="Gene3D" id="2.40.160.10">
    <property type="entry name" value="Porin"/>
    <property type="match status" value="1"/>
</dbReference>
<dbReference type="InterPro" id="IPR023614">
    <property type="entry name" value="Porin_dom_sf"/>
</dbReference>
<proteinExistence type="predicted"/>
<name>A0ABT0RRF1_9SPHN</name>
<evidence type="ECO:0008006" key="3">
    <source>
        <dbReference type="Google" id="ProtNLM"/>
    </source>
</evidence>
<gene>
    <name evidence="1" type="ORF">LZ496_02135</name>
</gene>
<organism evidence="1 2">
    <name type="scientific">Sphingomonas caseinilyticus</name>
    <dbReference type="NCBI Taxonomy" id="2908205"/>
    <lineage>
        <taxon>Bacteria</taxon>
        <taxon>Pseudomonadati</taxon>
        <taxon>Pseudomonadota</taxon>
        <taxon>Alphaproteobacteria</taxon>
        <taxon>Sphingomonadales</taxon>
        <taxon>Sphingomonadaceae</taxon>
        <taxon>Sphingomonas</taxon>
    </lineage>
</organism>
<accession>A0ABT0RRF1</accession>